<dbReference type="InterPro" id="IPR008271">
    <property type="entry name" value="Ser/Thr_kinase_AS"/>
</dbReference>
<dbReference type="GO" id="GO:0035556">
    <property type="term" value="P:intracellular signal transduction"/>
    <property type="evidence" value="ECO:0007669"/>
    <property type="project" value="TreeGrafter"/>
</dbReference>
<dbReference type="InterPro" id="IPR011009">
    <property type="entry name" value="Kinase-like_dom_sf"/>
</dbReference>
<dbReference type="OrthoDB" id="4062651at2759"/>
<feature type="compositionally biased region" description="Polar residues" evidence="5">
    <location>
        <begin position="1"/>
        <end position="14"/>
    </location>
</feature>
<accession>A0A0G2E9A6</accession>
<keyword evidence="4" id="KW-0723">Serine/threonine-protein kinase</keyword>
<name>A0A0G2E9A6_PHACM</name>
<dbReference type="Gene3D" id="1.10.510.10">
    <property type="entry name" value="Transferase(Phosphotransferase) domain 1"/>
    <property type="match status" value="1"/>
</dbReference>
<feature type="compositionally biased region" description="Basic and acidic residues" evidence="5">
    <location>
        <begin position="457"/>
        <end position="469"/>
    </location>
</feature>
<dbReference type="PANTHER" id="PTHR24346">
    <property type="entry name" value="MAP/MICROTUBULE AFFINITY-REGULATING KINASE"/>
    <property type="match status" value="1"/>
</dbReference>
<dbReference type="PROSITE" id="PS00108">
    <property type="entry name" value="PROTEIN_KINASE_ST"/>
    <property type="match status" value="1"/>
</dbReference>
<dbReference type="GO" id="GO:0005737">
    <property type="term" value="C:cytoplasm"/>
    <property type="evidence" value="ECO:0007669"/>
    <property type="project" value="TreeGrafter"/>
</dbReference>
<evidence type="ECO:0000313" key="8">
    <source>
        <dbReference type="Proteomes" id="UP000053317"/>
    </source>
</evidence>
<feature type="region of interest" description="Disordered" evidence="5">
    <location>
        <begin position="1"/>
        <end position="75"/>
    </location>
</feature>
<comment type="similarity">
    <text evidence="4">Belongs to the protein kinase superfamily.</text>
</comment>
<feature type="domain" description="Protein kinase" evidence="6">
    <location>
        <begin position="108"/>
        <end position="405"/>
    </location>
</feature>
<dbReference type="GO" id="GO:0004674">
    <property type="term" value="F:protein serine/threonine kinase activity"/>
    <property type="evidence" value="ECO:0007669"/>
    <property type="project" value="UniProtKB-KW"/>
</dbReference>
<keyword evidence="1 3" id="KW-0547">Nucleotide-binding</keyword>
<evidence type="ECO:0000256" key="5">
    <source>
        <dbReference type="SAM" id="MobiDB-lite"/>
    </source>
</evidence>
<feature type="binding site" evidence="3">
    <location>
        <position position="139"/>
    </location>
    <ligand>
        <name>ATP</name>
        <dbReference type="ChEBI" id="CHEBI:30616"/>
    </ligand>
</feature>
<dbReference type="GO" id="GO:0000226">
    <property type="term" value="P:microtubule cytoskeleton organization"/>
    <property type="evidence" value="ECO:0007669"/>
    <property type="project" value="TreeGrafter"/>
</dbReference>
<evidence type="ECO:0000256" key="4">
    <source>
        <dbReference type="RuleBase" id="RU000304"/>
    </source>
</evidence>
<evidence type="ECO:0000256" key="2">
    <source>
        <dbReference type="ARBA" id="ARBA00022840"/>
    </source>
</evidence>
<dbReference type="Proteomes" id="UP000053317">
    <property type="component" value="Unassembled WGS sequence"/>
</dbReference>
<proteinExistence type="inferred from homology"/>
<keyword evidence="7" id="KW-0808">Transferase</keyword>
<dbReference type="PANTHER" id="PTHR24346:SF76">
    <property type="entry name" value="NON-SPECIFIC SERINE_THREONINE PROTEIN KINASE"/>
    <property type="match status" value="1"/>
</dbReference>
<sequence>MRSESPHSTSQQELKSLDRGQRSSTGFTMREKSKGLFVPPQPPRASSFNLQSSSSDQIQEIQKNPFSIPASEGTGSKARRMSTTLASDISVDACDLVDEFTSASRLPGRRGKEVGKGASSTVKVMYRKGQDKGRQYAVKEFRRRNAKETEDEYVKKVKSEYSIAHSLHHPNIVETIRLCTHSGRWNHVMEYCQQGELFALVQRGYLKYEDHNCFFKQLLRGVAYLHSHGIAHRDIKLENLLMNDEGYIKITDFGVSEVFCGEHPALRTSGGECGVNMQGCRRCKPGICGSLPYIAPEVLAKKGDYDPRPLDVWSCAIVYLTLFHKGNPWPSADMANPNYRQFAEGWDAFLAKTPDGPIDENNYPRCGPVMSKLPNQSLKRLLLKMLHPDPEKRATIHEALNDKFVRNIECCARDETTEKPGRGIDAAGKESCKAASKMVVQKKHNHIPPPVKRLPQHRFDMGDGYSRYD</sequence>
<gene>
    <name evidence="7" type="ORF">UCRPC4_g04652</name>
</gene>
<evidence type="ECO:0000256" key="3">
    <source>
        <dbReference type="PROSITE-ProRule" id="PRU10141"/>
    </source>
</evidence>
<dbReference type="PROSITE" id="PS50011">
    <property type="entry name" value="PROTEIN_KINASE_DOM"/>
    <property type="match status" value="1"/>
</dbReference>
<keyword evidence="2 3" id="KW-0067">ATP-binding</keyword>
<dbReference type="Pfam" id="PF00069">
    <property type="entry name" value="Pkinase"/>
    <property type="match status" value="1"/>
</dbReference>
<evidence type="ECO:0000259" key="6">
    <source>
        <dbReference type="PROSITE" id="PS50011"/>
    </source>
</evidence>
<keyword evidence="8" id="KW-1185">Reference proteome</keyword>
<dbReference type="InterPro" id="IPR000719">
    <property type="entry name" value="Prot_kinase_dom"/>
</dbReference>
<reference evidence="7 8" key="1">
    <citation type="submission" date="2015-05" db="EMBL/GenBank/DDBJ databases">
        <title>Distinctive expansion of gene families associated with plant cell wall degradation and secondary metabolism in the genomes of grapevine trunk pathogens.</title>
        <authorList>
            <person name="Lawrence D.P."/>
            <person name="Travadon R."/>
            <person name="Rolshausen P.E."/>
            <person name="Baumgartner K."/>
        </authorList>
    </citation>
    <scope>NUCLEOTIDE SEQUENCE [LARGE SCALE GENOMIC DNA]</scope>
    <source>
        <strain evidence="7">UCRPC4</strain>
    </source>
</reference>
<protein>
    <submittedName>
        <fullName evidence="7">Putative serine threonine protein kinase</fullName>
    </submittedName>
</protein>
<organism evidence="7 8">
    <name type="scientific">Phaeomoniella chlamydospora</name>
    <name type="common">Phaeoacremonium chlamydosporum</name>
    <dbReference type="NCBI Taxonomy" id="158046"/>
    <lineage>
        <taxon>Eukaryota</taxon>
        <taxon>Fungi</taxon>
        <taxon>Dikarya</taxon>
        <taxon>Ascomycota</taxon>
        <taxon>Pezizomycotina</taxon>
        <taxon>Eurotiomycetes</taxon>
        <taxon>Chaetothyriomycetidae</taxon>
        <taxon>Phaeomoniellales</taxon>
        <taxon>Phaeomoniellaceae</taxon>
        <taxon>Phaeomoniella</taxon>
    </lineage>
</organism>
<dbReference type="CDD" id="cd13994">
    <property type="entry name" value="STKc_HAL4_like"/>
    <property type="match status" value="1"/>
</dbReference>
<dbReference type="GO" id="GO:0005524">
    <property type="term" value="F:ATP binding"/>
    <property type="evidence" value="ECO:0007669"/>
    <property type="project" value="UniProtKB-UniRule"/>
</dbReference>
<keyword evidence="7" id="KW-0418">Kinase</keyword>
<feature type="region of interest" description="Disordered" evidence="5">
    <location>
        <begin position="443"/>
        <end position="469"/>
    </location>
</feature>
<feature type="compositionally biased region" description="Low complexity" evidence="5">
    <location>
        <begin position="46"/>
        <end position="62"/>
    </location>
</feature>
<evidence type="ECO:0000256" key="1">
    <source>
        <dbReference type="ARBA" id="ARBA00022741"/>
    </source>
</evidence>
<dbReference type="AlphaFoldDB" id="A0A0G2E9A6"/>
<dbReference type="SMART" id="SM00220">
    <property type="entry name" value="S_TKc"/>
    <property type="match status" value="1"/>
</dbReference>
<reference evidence="7 8" key="2">
    <citation type="submission" date="2015-05" db="EMBL/GenBank/DDBJ databases">
        <authorList>
            <person name="Morales-Cruz A."/>
            <person name="Amrine K.C."/>
            <person name="Cantu D."/>
        </authorList>
    </citation>
    <scope>NUCLEOTIDE SEQUENCE [LARGE SCALE GENOMIC DNA]</scope>
    <source>
        <strain evidence="7">UCRPC4</strain>
    </source>
</reference>
<dbReference type="EMBL" id="LCWF01000110">
    <property type="protein sequence ID" value="KKY19144.1"/>
    <property type="molecule type" value="Genomic_DNA"/>
</dbReference>
<dbReference type="SUPFAM" id="SSF56112">
    <property type="entry name" value="Protein kinase-like (PK-like)"/>
    <property type="match status" value="1"/>
</dbReference>
<dbReference type="PROSITE" id="PS00107">
    <property type="entry name" value="PROTEIN_KINASE_ATP"/>
    <property type="match status" value="1"/>
</dbReference>
<comment type="caution">
    <text evidence="7">The sequence shown here is derived from an EMBL/GenBank/DDBJ whole genome shotgun (WGS) entry which is preliminary data.</text>
</comment>
<evidence type="ECO:0000313" key="7">
    <source>
        <dbReference type="EMBL" id="KKY19144.1"/>
    </source>
</evidence>
<dbReference type="InterPro" id="IPR017441">
    <property type="entry name" value="Protein_kinase_ATP_BS"/>
</dbReference>